<dbReference type="InterPro" id="IPR001543">
    <property type="entry name" value="FliN-like_C"/>
</dbReference>
<comment type="caution">
    <text evidence="13">The sequence shown here is derived from an EMBL/GenBank/DDBJ whole genome shotgun (WGS) entry which is preliminary data.</text>
</comment>
<organism evidence="13 14">
    <name type="scientific">Acidocella aromatica</name>
    <dbReference type="NCBI Taxonomy" id="1303579"/>
    <lineage>
        <taxon>Bacteria</taxon>
        <taxon>Pseudomonadati</taxon>
        <taxon>Pseudomonadota</taxon>
        <taxon>Alphaproteobacteria</taxon>
        <taxon>Acetobacterales</taxon>
        <taxon>Acidocellaceae</taxon>
        <taxon>Acidocella</taxon>
    </lineage>
</organism>
<evidence type="ECO:0000313" key="14">
    <source>
        <dbReference type="Proteomes" id="UP000553706"/>
    </source>
</evidence>
<comment type="subcellular location">
    <subcellularLocation>
        <location evidence="1">Bacterial flagellum basal body</location>
    </subcellularLocation>
    <subcellularLocation>
        <location evidence="2">Cell membrane</location>
        <topology evidence="2">Peripheral membrane protein</topology>
    </subcellularLocation>
</comment>
<evidence type="ECO:0000256" key="2">
    <source>
        <dbReference type="ARBA" id="ARBA00004202"/>
    </source>
</evidence>
<dbReference type="GO" id="GO:0009425">
    <property type="term" value="C:bacterial-type flagellum basal body"/>
    <property type="evidence" value="ECO:0007669"/>
    <property type="project" value="UniProtKB-SubCell"/>
</dbReference>
<dbReference type="CDD" id="cd17908">
    <property type="entry name" value="FliM"/>
    <property type="match status" value="1"/>
</dbReference>
<dbReference type="Pfam" id="PF01052">
    <property type="entry name" value="FliMN_C"/>
    <property type="match status" value="1"/>
</dbReference>
<sequence length="420" mass="45262">MLEDQMEAEALDLLDPMRAPQLRSLLMENLSDRFMRQIAFALFQRMRHSVQLLSCINNVISHEAAMSSLPEVMLAGISELAPLRGRMLLAIDGDLIGAVVDALCGATTAQPFERYELSMLETRIGKQMIDLSLSTIAETLNPLAQLDLTPIAYENATGMLAIADGQDWMIAVTGIFETALGSGTIKLIAPYAGFEPLEAKVASQSGLLGGRGEDTGWITAIESLAETTQVDLRFEVARAVVPLAVFEGVTTGSILPLSLWPEAVAVSGEVDLFWADYGQDSGHVCCRVKAMDEEGDASMSEQKTRIGVADRLAEPERIELERIQGQPRGVPVLTARNVLDKVQVALSVELGRTQIAVKDLRALRHGQILALDQAVGDPLTIFANGQKMAYGEVVAVANDRYGVRVTALVEDAEQESGGAA</sequence>
<dbReference type="PRINTS" id="PR00956">
    <property type="entry name" value="FLGMOTORFLIN"/>
</dbReference>
<keyword evidence="13" id="KW-0966">Cell projection</keyword>
<evidence type="ECO:0000256" key="1">
    <source>
        <dbReference type="ARBA" id="ARBA00004117"/>
    </source>
</evidence>
<keyword evidence="13" id="KW-0969">Cilium</keyword>
<reference evidence="13 14" key="1">
    <citation type="submission" date="2020-08" db="EMBL/GenBank/DDBJ databases">
        <title>Genomic Encyclopedia of Type Strains, Phase IV (KMG-IV): sequencing the most valuable type-strain genomes for metagenomic binning, comparative biology and taxonomic classification.</title>
        <authorList>
            <person name="Goeker M."/>
        </authorList>
    </citation>
    <scope>NUCLEOTIDE SEQUENCE [LARGE SCALE GENOMIC DNA]</scope>
    <source>
        <strain evidence="13 14">DSM 27026</strain>
    </source>
</reference>
<comment type="function">
    <text evidence="11">FliM is one of three proteins (FliG, FliN, FliM) that forms the rotor-mounted switch complex (C ring), located at the base of the basal body. This complex interacts with the CheY and CheZ chemotaxis proteins, in addition to contacting components of the motor that determine the direction of flagellar rotation.</text>
</comment>
<evidence type="ECO:0000313" key="13">
    <source>
        <dbReference type="EMBL" id="MBB5373746.1"/>
    </source>
</evidence>
<evidence type="ECO:0000259" key="12">
    <source>
        <dbReference type="Pfam" id="PF01052"/>
    </source>
</evidence>
<dbReference type="Gene3D" id="2.30.330.10">
    <property type="entry name" value="SpoA-like"/>
    <property type="match status" value="1"/>
</dbReference>
<comment type="similarity">
    <text evidence="3">Belongs to the FliN/MopA/SpaO family.</text>
</comment>
<evidence type="ECO:0000256" key="9">
    <source>
        <dbReference type="ARBA" id="ARBA00023136"/>
    </source>
</evidence>
<dbReference type="Pfam" id="PF02154">
    <property type="entry name" value="FliM"/>
    <property type="match status" value="1"/>
</dbReference>
<keyword evidence="10" id="KW-0975">Bacterial flagellum</keyword>
<dbReference type="GO" id="GO:0050918">
    <property type="term" value="P:positive chemotaxis"/>
    <property type="evidence" value="ECO:0007669"/>
    <property type="project" value="TreeGrafter"/>
</dbReference>
<keyword evidence="6" id="KW-1003">Cell membrane</keyword>
<keyword evidence="13" id="KW-0282">Flagellum</keyword>
<dbReference type="InterPro" id="IPR001689">
    <property type="entry name" value="Flag_FliM"/>
</dbReference>
<dbReference type="Proteomes" id="UP000553706">
    <property type="component" value="Unassembled WGS sequence"/>
</dbReference>
<dbReference type="GO" id="GO:0003774">
    <property type="term" value="F:cytoskeletal motor activity"/>
    <property type="evidence" value="ECO:0007669"/>
    <property type="project" value="InterPro"/>
</dbReference>
<evidence type="ECO:0000256" key="8">
    <source>
        <dbReference type="ARBA" id="ARBA00022779"/>
    </source>
</evidence>
<proteinExistence type="inferred from homology"/>
<evidence type="ECO:0000256" key="3">
    <source>
        <dbReference type="ARBA" id="ARBA00009226"/>
    </source>
</evidence>
<evidence type="ECO:0000256" key="5">
    <source>
        <dbReference type="ARBA" id="ARBA00021898"/>
    </source>
</evidence>
<dbReference type="InterPro" id="IPR028976">
    <property type="entry name" value="CheC-like_sf"/>
</dbReference>
<dbReference type="EMBL" id="JACHFJ010000009">
    <property type="protein sequence ID" value="MBB5373746.1"/>
    <property type="molecule type" value="Genomic_DNA"/>
</dbReference>
<dbReference type="PANTHER" id="PTHR30034">
    <property type="entry name" value="FLAGELLAR MOTOR SWITCH PROTEIN FLIM"/>
    <property type="match status" value="1"/>
</dbReference>
<accession>A0A840VDG5</accession>
<evidence type="ECO:0000256" key="10">
    <source>
        <dbReference type="ARBA" id="ARBA00023143"/>
    </source>
</evidence>
<keyword evidence="9" id="KW-0472">Membrane</keyword>
<dbReference type="Gene3D" id="3.40.1550.10">
    <property type="entry name" value="CheC-like"/>
    <property type="match status" value="1"/>
</dbReference>
<gene>
    <name evidence="13" type="ORF">HNP71_002011</name>
</gene>
<evidence type="ECO:0000256" key="7">
    <source>
        <dbReference type="ARBA" id="ARBA00022500"/>
    </source>
</evidence>
<dbReference type="GO" id="GO:0005886">
    <property type="term" value="C:plasma membrane"/>
    <property type="evidence" value="ECO:0007669"/>
    <property type="project" value="UniProtKB-SubCell"/>
</dbReference>
<dbReference type="InterPro" id="IPR001172">
    <property type="entry name" value="FliN_T3SS_HrcQb"/>
</dbReference>
<protein>
    <recommendedName>
        <fullName evidence="5">Flagellar motor switch protein FliM</fullName>
    </recommendedName>
</protein>
<evidence type="ECO:0000256" key="11">
    <source>
        <dbReference type="ARBA" id="ARBA00025044"/>
    </source>
</evidence>
<keyword evidence="7" id="KW-0145">Chemotaxis</keyword>
<evidence type="ECO:0000256" key="4">
    <source>
        <dbReference type="ARBA" id="ARBA00011049"/>
    </source>
</evidence>
<dbReference type="AlphaFoldDB" id="A0A840VDG5"/>
<dbReference type="PANTHER" id="PTHR30034:SF6">
    <property type="entry name" value="YOP PROTEINS TRANSLOCATION PROTEIN Q"/>
    <property type="match status" value="1"/>
</dbReference>
<dbReference type="SUPFAM" id="SSF101801">
    <property type="entry name" value="Surface presentation of antigens (SPOA)"/>
    <property type="match status" value="1"/>
</dbReference>
<keyword evidence="14" id="KW-1185">Reference proteome</keyword>
<dbReference type="RefSeq" id="WP_183266766.1">
    <property type="nucleotide sequence ID" value="NZ_JACHFJ010000009.1"/>
</dbReference>
<evidence type="ECO:0000256" key="6">
    <source>
        <dbReference type="ARBA" id="ARBA00022475"/>
    </source>
</evidence>
<dbReference type="GO" id="GO:0071978">
    <property type="term" value="P:bacterial-type flagellum-dependent swarming motility"/>
    <property type="evidence" value="ECO:0007669"/>
    <property type="project" value="TreeGrafter"/>
</dbReference>
<keyword evidence="8" id="KW-0283">Flagellar rotation</keyword>
<comment type="similarity">
    <text evidence="4">Belongs to the FliM family.</text>
</comment>
<name>A0A840VDG5_9PROT</name>
<dbReference type="InterPro" id="IPR036429">
    <property type="entry name" value="SpoA-like_sf"/>
</dbReference>
<feature type="domain" description="Flagellar motor switch protein FliN-like C-terminal" evidence="12">
    <location>
        <begin position="339"/>
        <end position="409"/>
    </location>
</feature>